<evidence type="ECO:0000313" key="2">
    <source>
        <dbReference type="EMBL" id="KAL0120348.1"/>
    </source>
</evidence>
<dbReference type="AlphaFoldDB" id="A0AAW2FY36"/>
<reference evidence="2 3" key="1">
    <citation type="submission" date="2023-03" db="EMBL/GenBank/DDBJ databases">
        <title>High recombination rates correlate with genetic variation in Cardiocondyla obscurior ants.</title>
        <authorList>
            <person name="Errbii M."/>
        </authorList>
    </citation>
    <scope>NUCLEOTIDE SEQUENCE [LARGE SCALE GENOMIC DNA]</scope>
    <source>
        <strain evidence="2">Alpha-2009</strain>
        <tissue evidence="2">Whole body</tissue>
    </source>
</reference>
<accession>A0AAW2FY36</accession>
<evidence type="ECO:0000256" key="1">
    <source>
        <dbReference type="SAM" id="MobiDB-lite"/>
    </source>
</evidence>
<dbReference type="EMBL" id="JADYXP020000007">
    <property type="protein sequence ID" value="KAL0120348.1"/>
    <property type="molecule type" value="Genomic_DNA"/>
</dbReference>
<organism evidence="2 3">
    <name type="scientific">Cardiocondyla obscurior</name>
    <dbReference type="NCBI Taxonomy" id="286306"/>
    <lineage>
        <taxon>Eukaryota</taxon>
        <taxon>Metazoa</taxon>
        <taxon>Ecdysozoa</taxon>
        <taxon>Arthropoda</taxon>
        <taxon>Hexapoda</taxon>
        <taxon>Insecta</taxon>
        <taxon>Pterygota</taxon>
        <taxon>Neoptera</taxon>
        <taxon>Endopterygota</taxon>
        <taxon>Hymenoptera</taxon>
        <taxon>Apocrita</taxon>
        <taxon>Aculeata</taxon>
        <taxon>Formicoidea</taxon>
        <taxon>Formicidae</taxon>
        <taxon>Myrmicinae</taxon>
        <taxon>Cardiocondyla</taxon>
    </lineage>
</organism>
<keyword evidence="3" id="KW-1185">Reference proteome</keyword>
<dbReference type="Proteomes" id="UP001430953">
    <property type="component" value="Unassembled WGS sequence"/>
</dbReference>
<evidence type="ECO:0000313" key="3">
    <source>
        <dbReference type="Proteomes" id="UP001430953"/>
    </source>
</evidence>
<name>A0AAW2FY36_9HYME</name>
<feature type="region of interest" description="Disordered" evidence="1">
    <location>
        <begin position="29"/>
        <end position="80"/>
    </location>
</feature>
<sequence length="105" mass="12425">MRGSGYKEGPKIPALQFLFDTLNSNLVTKNQRLRGRRRRRRCTSKKSATKSSTRRKKSKPTTTRKTKKKKKTRTKDENALASERNATCQIYFLKFLERRKIYRVV</sequence>
<gene>
    <name evidence="2" type="ORF">PUN28_008181</name>
</gene>
<comment type="caution">
    <text evidence="2">The sequence shown here is derived from an EMBL/GenBank/DDBJ whole genome shotgun (WGS) entry which is preliminary data.</text>
</comment>
<protein>
    <submittedName>
        <fullName evidence="2">Uncharacterized protein</fullName>
    </submittedName>
</protein>
<feature type="compositionally biased region" description="Basic residues" evidence="1">
    <location>
        <begin position="31"/>
        <end position="73"/>
    </location>
</feature>
<proteinExistence type="predicted"/>